<organism evidence="3 4">
    <name type="scientific">Spartinivicinus marinus</name>
    <dbReference type="NCBI Taxonomy" id="2994442"/>
    <lineage>
        <taxon>Bacteria</taxon>
        <taxon>Pseudomonadati</taxon>
        <taxon>Pseudomonadota</taxon>
        <taxon>Gammaproteobacteria</taxon>
        <taxon>Oceanospirillales</taxon>
        <taxon>Zooshikellaceae</taxon>
        <taxon>Spartinivicinus</taxon>
    </lineage>
</organism>
<dbReference type="EMBL" id="JACCKB010000086">
    <property type="protein sequence ID" value="NYZ69448.1"/>
    <property type="molecule type" value="Genomic_DNA"/>
</dbReference>
<evidence type="ECO:0000313" key="4">
    <source>
        <dbReference type="Proteomes" id="UP000569732"/>
    </source>
</evidence>
<comment type="caution">
    <text evidence="3">The sequence shown here is derived from an EMBL/GenBank/DDBJ whole genome shotgun (WGS) entry which is preliminary data.</text>
</comment>
<accession>A0A853IFX7</accession>
<keyword evidence="1" id="KW-1133">Transmembrane helix</keyword>
<feature type="domain" description="DUF4234" evidence="2">
    <location>
        <begin position="32"/>
        <end position="128"/>
    </location>
</feature>
<keyword evidence="1" id="KW-0812">Transmembrane</keyword>
<dbReference type="Proteomes" id="UP000569732">
    <property type="component" value="Unassembled WGS sequence"/>
</dbReference>
<sequence length="165" mass="18753">MSVDQTPYAVPNADLETSSTKIGDFSQLPRFSAWWVFLLSVITFGIYYYIWMYKRTVVINRICDRKIAPWLSNTVISLFIVNTLLSFYVGAVGETVDPAVDLVSLVMTVAATILGLVWIYAIRNRLHEVGNIAKGSKYWIGGILTFFFTSIYLQYKINQVIDDSQ</sequence>
<keyword evidence="1" id="KW-0472">Membrane</keyword>
<dbReference type="InterPro" id="IPR025328">
    <property type="entry name" value="DUF4234"/>
</dbReference>
<proteinExistence type="predicted"/>
<reference evidence="3 4" key="1">
    <citation type="submission" date="2020-07" db="EMBL/GenBank/DDBJ databases">
        <title>Endozoicomonas sp. nov., isolated from sediment.</title>
        <authorList>
            <person name="Gu T."/>
        </authorList>
    </citation>
    <scope>NUCLEOTIDE SEQUENCE [LARGE SCALE GENOMIC DNA]</scope>
    <source>
        <strain evidence="3 4">SM1973</strain>
    </source>
</reference>
<feature type="transmembrane region" description="Helical" evidence="1">
    <location>
        <begin position="31"/>
        <end position="50"/>
    </location>
</feature>
<dbReference type="AlphaFoldDB" id="A0A853IFX7"/>
<dbReference type="Pfam" id="PF14018">
    <property type="entry name" value="DUF4234"/>
    <property type="match status" value="1"/>
</dbReference>
<feature type="transmembrane region" description="Helical" evidence="1">
    <location>
        <begin position="138"/>
        <end position="155"/>
    </location>
</feature>
<keyword evidence="4" id="KW-1185">Reference proteome</keyword>
<feature type="transmembrane region" description="Helical" evidence="1">
    <location>
        <begin position="70"/>
        <end position="90"/>
    </location>
</feature>
<evidence type="ECO:0000256" key="1">
    <source>
        <dbReference type="SAM" id="Phobius"/>
    </source>
</evidence>
<dbReference type="RefSeq" id="WP_180571438.1">
    <property type="nucleotide sequence ID" value="NZ_JACCKB010000086.1"/>
</dbReference>
<feature type="transmembrane region" description="Helical" evidence="1">
    <location>
        <begin position="102"/>
        <end position="122"/>
    </location>
</feature>
<gene>
    <name evidence="3" type="ORF">H0A36_25870</name>
</gene>
<name>A0A853IFX7_9GAMM</name>
<protein>
    <submittedName>
        <fullName evidence="3">DUF4234 domain-containing protein</fullName>
    </submittedName>
</protein>
<evidence type="ECO:0000313" key="3">
    <source>
        <dbReference type="EMBL" id="NYZ69448.1"/>
    </source>
</evidence>
<evidence type="ECO:0000259" key="2">
    <source>
        <dbReference type="Pfam" id="PF14018"/>
    </source>
</evidence>